<accession>A0A0A9BBW4</accession>
<dbReference type="EMBL" id="GBRH01237064">
    <property type="protein sequence ID" value="JAD60831.1"/>
    <property type="molecule type" value="Transcribed_RNA"/>
</dbReference>
<organism evidence="1">
    <name type="scientific">Arundo donax</name>
    <name type="common">Giant reed</name>
    <name type="synonym">Donax arundinaceus</name>
    <dbReference type="NCBI Taxonomy" id="35708"/>
    <lineage>
        <taxon>Eukaryota</taxon>
        <taxon>Viridiplantae</taxon>
        <taxon>Streptophyta</taxon>
        <taxon>Embryophyta</taxon>
        <taxon>Tracheophyta</taxon>
        <taxon>Spermatophyta</taxon>
        <taxon>Magnoliopsida</taxon>
        <taxon>Liliopsida</taxon>
        <taxon>Poales</taxon>
        <taxon>Poaceae</taxon>
        <taxon>PACMAD clade</taxon>
        <taxon>Arundinoideae</taxon>
        <taxon>Arundineae</taxon>
        <taxon>Arundo</taxon>
    </lineage>
</organism>
<name>A0A0A9BBW4_ARUDO</name>
<reference evidence="1" key="2">
    <citation type="journal article" date="2015" name="Data Brief">
        <title>Shoot transcriptome of the giant reed, Arundo donax.</title>
        <authorList>
            <person name="Barrero R.A."/>
            <person name="Guerrero F.D."/>
            <person name="Moolhuijzen P."/>
            <person name="Goolsby J.A."/>
            <person name="Tidwell J."/>
            <person name="Bellgard S.E."/>
            <person name="Bellgard M.I."/>
        </authorList>
    </citation>
    <scope>NUCLEOTIDE SEQUENCE</scope>
    <source>
        <tissue evidence="1">Shoot tissue taken approximately 20 cm above the soil surface</tissue>
    </source>
</reference>
<protein>
    <submittedName>
        <fullName evidence="1">Uncharacterized protein</fullName>
    </submittedName>
</protein>
<dbReference type="AlphaFoldDB" id="A0A0A9BBW4"/>
<evidence type="ECO:0000313" key="1">
    <source>
        <dbReference type="EMBL" id="JAD60831.1"/>
    </source>
</evidence>
<proteinExistence type="predicted"/>
<reference evidence="1" key="1">
    <citation type="submission" date="2014-09" db="EMBL/GenBank/DDBJ databases">
        <authorList>
            <person name="Magalhaes I.L.F."/>
            <person name="Oliveira U."/>
            <person name="Santos F.R."/>
            <person name="Vidigal T.H.D.A."/>
            <person name="Brescovit A.D."/>
            <person name="Santos A.J."/>
        </authorList>
    </citation>
    <scope>NUCLEOTIDE SEQUENCE</scope>
    <source>
        <tissue evidence="1">Shoot tissue taken approximately 20 cm above the soil surface</tissue>
    </source>
</reference>
<sequence>MYFPGVTVLIRSVVKKCRYLSFQTIMSLSSKRA</sequence>